<dbReference type="EMBL" id="GBRH01224492">
    <property type="protein sequence ID" value="JAD73403.1"/>
    <property type="molecule type" value="Transcribed_RNA"/>
</dbReference>
<proteinExistence type="predicted"/>
<dbReference type="AlphaFoldDB" id="A0A0A9CG15"/>
<organism evidence="2">
    <name type="scientific">Arundo donax</name>
    <name type="common">Giant reed</name>
    <name type="synonym">Donax arundinaceus</name>
    <dbReference type="NCBI Taxonomy" id="35708"/>
    <lineage>
        <taxon>Eukaryota</taxon>
        <taxon>Viridiplantae</taxon>
        <taxon>Streptophyta</taxon>
        <taxon>Embryophyta</taxon>
        <taxon>Tracheophyta</taxon>
        <taxon>Spermatophyta</taxon>
        <taxon>Magnoliopsida</taxon>
        <taxon>Liliopsida</taxon>
        <taxon>Poales</taxon>
        <taxon>Poaceae</taxon>
        <taxon>PACMAD clade</taxon>
        <taxon>Arundinoideae</taxon>
        <taxon>Arundineae</taxon>
        <taxon>Arundo</taxon>
    </lineage>
</organism>
<keyword evidence="1" id="KW-0472">Membrane</keyword>
<reference evidence="2" key="1">
    <citation type="submission" date="2014-09" db="EMBL/GenBank/DDBJ databases">
        <authorList>
            <person name="Magalhaes I.L.F."/>
            <person name="Oliveira U."/>
            <person name="Santos F.R."/>
            <person name="Vidigal T.H.D.A."/>
            <person name="Brescovit A.D."/>
            <person name="Santos A.J."/>
        </authorList>
    </citation>
    <scope>NUCLEOTIDE SEQUENCE</scope>
    <source>
        <tissue evidence="2">Shoot tissue taken approximately 20 cm above the soil surface</tissue>
    </source>
</reference>
<protein>
    <submittedName>
        <fullName evidence="2">Uncharacterized protein</fullName>
    </submittedName>
</protein>
<sequence>MLCSLKDSLSCSRLVEMGVHWFHLFMHKTAAFFLYFYIYSCC</sequence>
<feature type="transmembrane region" description="Helical" evidence="1">
    <location>
        <begin position="20"/>
        <end position="39"/>
    </location>
</feature>
<reference evidence="2" key="2">
    <citation type="journal article" date="2015" name="Data Brief">
        <title>Shoot transcriptome of the giant reed, Arundo donax.</title>
        <authorList>
            <person name="Barrero R.A."/>
            <person name="Guerrero F.D."/>
            <person name="Moolhuijzen P."/>
            <person name="Goolsby J.A."/>
            <person name="Tidwell J."/>
            <person name="Bellgard S.E."/>
            <person name="Bellgard M.I."/>
        </authorList>
    </citation>
    <scope>NUCLEOTIDE SEQUENCE</scope>
    <source>
        <tissue evidence="2">Shoot tissue taken approximately 20 cm above the soil surface</tissue>
    </source>
</reference>
<name>A0A0A9CG15_ARUDO</name>
<evidence type="ECO:0000256" key="1">
    <source>
        <dbReference type="SAM" id="Phobius"/>
    </source>
</evidence>
<keyword evidence="1" id="KW-1133">Transmembrane helix</keyword>
<evidence type="ECO:0000313" key="2">
    <source>
        <dbReference type="EMBL" id="JAD73403.1"/>
    </source>
</evidence>
<accession>A0A0A9CG15</accession>
<keyword evidence="1" id="KW-0812">Transmembrane</keyword>